<comment type="caution">
    <text evidence="3">The sequence shown here is derived from an EMBL/GenBank/DDBJ whole genome shotgun (WGS) entry which is preliminary data.</text>
</comment>
<keyword evidence="2" id="KW-0812">Transmembrane</keyword>
<reference evidence="3 4" key="1">
    <citation type="submission" date="2024-12" db="EMBL/GenBank/DDBJ databases">
        <authorList>
            <person name="Li X."/>
            <person name="Zhang D."/>
        </authorList>
    </citation>
    <scope>NUCLEOTIDE SEQUENCE [LARGE SCALE GENOMIC DNA]</scope>
    <source>
        <strain evidence="3 4">JCM19602</strain>
    </source>
</reference>
<keyword evidence="2" id="KW-1133">Transmembrane helix</keyword>
<feature type="compositionally biased region" description="Basic and acidic residues" evidence="1">
    <location>
        <begin position="103"/>
        <end position="131"/>
    </location>
</feature>
<dbReference type="EMBL" id="JBJOSA010000016">
    <property type="protein sequence ID" value="MFL8938389.1"/>
    <property type="molecule type" value="Genomic_DNA"/>
</dbReference>
<protein>
    <submittedName>
        <fullName evidence="3">Uncharacterized protein</fullName>
    </submittedName>
</protein>
<keyword evidence="4" id="KW-1185">Reference proteome</keyword>
<dbReference type="Proteomes" id="UP001628668">
    <property type="component" value="Unassembled WGS sequence"/>
</dbReference>
<evidence type="ECO:0000256" key="1">
    <source>
        <dbReference type="SAM" id="MobiDB-lite"/>
    </source>
</evidence>
<keyword evidence="2" id="KW-0472">Membrane</keyword>
<name>A0ABW8VSN7_9BACI</name>
<evidence type="ECO:0000313" key="3">
    <source>
        <dbReference type="EMBL" id="MFL8938389.1"/>
    </source>
</evidence>
<evidence type="ECO:0000256" key="2">
    <source>
        <dbReference type="SAM" id="Phobius"/>
    </source>
</evidence>
<accession>A0ABW8VSN7</accession>
<sequence length="445" mass="51761">MNKDPFKDLKKQLDNELFDHRSGEMKSQKDEIMTRIQKKSRLHRKKPTYFAANVVIPAVVILLLSVLGSSYLFDQEMVKENPEEQKDPQDQYTYIPTDELEDQIQKDKTEYQKAAKPEDEVKQEEPAKKEEETPDVEKEEVDEEETIEPEKLSAFRYSDIFDHPQQFKEASSEGRIYGTSISLGKTFTDLEKKYGEFSSYKYLETSFRRKENYLLTLSQDQHVKEIEIDKEYTSYKLEQLIDFYGDPYYIFNAVANELYAAYDFGKYRVEFQIEGINKVEDQEDFAVKEIDLGSSITSVNFMKNTENVRIPDYTNDIKYLQDEETLDFNTAWFDAASAEVIKQTKASRNVLNSKEKHITASMYFPVSTSEAEIKFAVNQLLEKMTAEAKKDGVGEELWKTYTYRIFVSKGEGENADYYGSGMNVDVTKPLNESGYPDPAWFDGFQ</sequence>
<proteinExistence type="predicted"/>
<evidence type="ECO:0000313" key="4">
    <source>
        <dbReference type="Proteomes" id="UP001628668"/>
    </source>
</evidence>
<gene>
    <name evidence="3" type="ORF">ACKA06_16490</name>
</gene>
<feature type="compositionally biased region" description="Acidic residues" evidence="1">
    <location>
        <begin position="132"/>
        <end position="147"/>
    </location>
</feature>
<feature type="region of interest" description="Disordered" evidence="1">
    <location>
        <begin position="79"/>
        <end position="148"/>
    </location>
</feature>
<feature type="transmembrane region" description="Helical" evidence="2">
    <location>
        <begin position="48"/>
        <end position="73"/>
    </location>
</feature>
<dbReference type="RefSeq" id="WP_411160193.1">
    <property type="nucleotide sequence ID" value="NZ_JBJOSA010000016.1"/>
</dbReference>
<feature type="compositionally biased region" description="Basic and acidic residues" evidence="1">
    <location>
        <begin position="79"/>
        <end position="89"/>
    </location>
</feature>
<organism evidence="3 4">
    <name type="scientific">Rossellomorea oryzaecorticis</name>
    <dbReference type="NCBI Taxonomy" id="1396505"/>
    <lineage>
        <taxon>Bacteria</taxon>
        <taxon>Bacillati</taxon>
        <taxon>Bacillota</taxon>
        <taxon>Bacilli</taxon>
        <taxon>Bacillales</taxon>
        <taxon>Bacillaceae</taxon>
        <taxon>Rossellomorea</taxon>
    </lineage>
</organism>